<evidence type="ECO:0000256" key="1">
    <source>
        <dbReference type="SAM" id="MobiDB-lite"/>
    </source>
</evidence>
<comment type="caution">
    <text evidence="2">The sequence shown here is derived from an EMBL/GenBank/DDBJ whole genome shotgun (WGS) entry which is preliminary data.</text>
</comment>
<keyword evidence="3" id="KW-1185">Reference proteome</keyword>
<proteinExistence type="predicted"/>
<evidence type="ECO:0000313" key="3">
    <source>
        <dbReference type="Proteomes" id="UP000005143"/>
    </source>
</evidence>
<organism evidence="2 3">
    <name type="scientific">Patulibacter medicamentivorans</name>
    <dbReference type="NCBI Taxonomy" id="1097667"/>
    <lineage>
        <taxon>Bacteria</taxon>
        <taxon>Bacillati</taxon>
        <taxon>Actinomycetota</taxon>
        <taxon>Thermoleophilia</taxon>
        <taxon>Solirubrobacterales</taxon>
        <taxon>Patulibacteraceae</taxon>
        <taxon>Patulibacter</taxon>
    </lineage>
</organism>
<dbReference type="Proteomes" id="UP000005143">
    <property type="component" value="Unassembled WGS sequence"/>
</dbReference>
<sequence length="96" mass="10187">MGEARQLRGGAAGHPKGTLKGTPLPARTPLRRGPRTRRAGAGSRSVRGPLRLGSGCTQNRTGVRDPVRTGAAAHGTVPRSWRVATHRPASGRRPRR</sequence>
<reference evidence="2 3" key="1">
    <citation type="journal article" date="2013" name="Biodegradation">
        <title>Quantitative proteomic analysis of ibuprofen-degrading Patulibacter sp. strain I11.</title>
        <authorList>
            <person name="Almeida B."/>
            <person name="Kjeldal H."/>
            <person name="Lolas I."/>
            <person name="Knudsen A.D."/>
            <person name="Carvalho G."/>
            <person name="Nielsen K.L."/>
            <person name="Barreto Crespo M.T."/>
            <person name="Stensballe A."/>
            <person name="Nielsen J.L."/>
        </authorList>
    </citation>
    <scope>NUCLEOTIDE SEQUENCE [LARGE SCALE GENOMIC DNA]</scope>
    <source>
        <strain evidence="2 3">I11</strain>
    </source>
</reference>
<dbReference type="AlphaFoldDB" id="H0E403"/>
<feature type="region of interest" description="Disordered" evidence="1">
    <location>
        <begin position="1"/>
        <end position="96"/>
    </location>
</feature>
<protein>
    <submittedName>
        <fullName evidence="2">Uncharacterized protein</fullName>
    </submittedName>
</protein>
<accession>H0E403</accession>
<name>H0E403_9ACTN</name>
<feature type="compositionally biased region" description="Basic residues" evidence="1">
    <location>
        <begin position="29"/>
        <end position="38"/>
    </location>
</feature>
<feature type="compositionally biased region" description="Low complexity" evidence="1">
    <location>
        <begin position="39"/>
        <end position="49"/>
    </location>
</feature>
<evidence type="ECO:0000313" key="2">
    <source>
        <dbReference type="EMBL" id="EHN11593.1"/>
    </source>
</evidence>
<gene>
    <name evidence="2" type="ORF">PAI11_15290</name>
</gene>
<dbReference type="EMBL" id="AGUD01000090">
    <property type="protein sequence ID" value="EHN11593.1"/>
    <property type="molecule type" value="Genomic_DNA"/>
</dbReference>